<dbReference type="InterPro" id="IPR007685">
    <property type="entry name" value="RelA_SpoT"/>
</dbReference>
<dbReference type="EMBL" id="AP023417">
    <property type="protein sequence ID" value="BCK80170.1"/>
    <property type="molecule type" value="Genomic_DNA"/>
</dbReference>
<sequence>MSENLFGLTVAADKGLDDLQCQRLLSENRRYQEVMLQYRCALKALESRLEILNEEFSLQHDRNPIESMKSRLKSPSSIMNKMQKRGLSLDFPTMQANIMDIAGVRVICSFEEDVFFLAKCLKEQSDIEIITEKDYISHPKPNGYRSLHLTIRLPVFFAEKESRVPVEIQLRTIAMDFWASLEHTIRYKKNLPINTEVETELKECADSSREWDTKMEHLLHILT</sequence>
<dbReference type="RefSeq" id="WP_212822168.1">
    <property type="nucleotide sequence ID" value="NZ_AP023417.1"/>
</dbReference>
<keyword evidence="2" id="KW-0175">Coiled coil</keyword>
<feature type="coiled-coil region" evidence="2">
    <location>
        <begin position="28"/>
        <end position="62"/>
    </location>
</feature>
<dbReference type="Pfam" id="PF04607">
    <property type="entry name" value="RelA_SpoT"/>
    <property type="match status" value="1"/>
</dbReference>
<evidence type="ECO:0000256" key="2">
    <source>
        <dbReference type="SAM" id="Coils"/>
    </source>
</evidence>
<dbReference type="CDD" id="cd05399">
    <property type="entry name" value="NT_Rel-Spo_like"/>
    <property type="match status" value="1"/>
</dbReference>
<keyword evidence="5" id="KW-1185">Reference proteome</keyword>
<keyword evidence="4" id="KW-0614">Plasmid</keyword>
<dbReference type="Proteomes" id="UP000681343">
    <property type="component" value="Plasmid pMM35_02"/>
</dbReference>
<evidence type="ECO:0000259" key="3">
    <source>
        <dbReference type="SMART" id="SM00954"/>
    </source>
</evidence>
<evidence type="ECO:0000256" key="1">
    <source>
        <dbReference type="ARBA" id="ARBA00004976"/>
    </source>
</evidence>
<dbReference type="GO" id="GO:0015970">
    <property type="term" value="P:guanosine tetraphosphate biosynthetic process"/>
    <property type="evidence" value="ECO:0007669"/>
    <property type="project" value="UniProtKB-UniPathway"/>
</dbReference>
<dbReference type="InterPro" id="IPR043519">
    <property type="entry name" value="NT_sf"/>
</dbReference>
<dbReference type="SMART" id="SM00954">
    <property type="entry name" value="RelA_SpoT"/>
    <property type="match status" value="1"/>
</dbReference>
<dbReference type="PANTHER" id="PTHR47837:SF2">
    <property type="entry name" value="GTP PYROPHOSPHOKINASE YWAC"/>
    <property type="match status" value="1"/>
</dbReference>
<accession>A0A810PWX3</accession>
<proteinExistence type="predicted"/>
<name>A0A810PWX3_9FIRM</name>
<comment type="pathway">
    <text evidence="1">Purine metabolism; ppGpp biosynthesis; ppGpp from GTP: step 1/2.</text>
</comment>
<protein>
    <submittedName>
        <fullName evidence="4">GTP pyrophosphokinase</fullName>
    </submittedName>
</protein>
<dbReference type="KEGG" id="vfa:MM35RIKEN_23620"/>
<dbReference type="PANTHER" id="PTHR47837">
    <property type="entry name" value="GTP PYROPHOSPHOKINASE YJBM"/>
    <property type="match status" value="1"/>
</dbReference>
<organism evidence="4 5">
    <name type="scientific">Vescimonas fastidiosa</name>
    <dbReference type="NCBI Taxonomy" id="2714353"/>
    <lineage>
        <taxon>Bacteria</taxon>
        <taxon>Bacillati</taxon>
        <taxon>Bacillota</taxon>
        <taxon>Clostridia</taxon>
        <taxon>Eubacteriales</taxon>
        <taxon>Oscillospiraceae</taxon>
        <taxon>Vescimonas</taxon>
    </lineage>
</organism>
<dbReference type="UniPathway" id="UPA00908">
    <property type="reaction ID" value="UER00884"/>
</dbReference>
<dbReference type="Gene3D" id="3.30.460.10">
    <property type="entry name" value="Beta Polymerase, domain 2"/>
    <property type="match status" value="1"/>
</dbReference>
<gene>
    <name evidence="4" type="ORF">MM35RIKEN_23620</name>
</gene>
<dbReference type="SUPFAM" id="SSF81301">
    <property type="entry name" value="Nucleotidyltransferase"/>
    <property type="match status" value="1"/>
</dbReference>
<geneLocation type="plasmid" evidence="4 5">
    <name>pMM35_02</name>
</geneLocation>
<feature type="domain" description="RelA/SpoT" evidence="3">
    <location>
        <begin position="70"/>
        <end position="193"/>
    </location>
</feature>
<dbReference type="AlphaFoldDB" id="A0A810PWX3"/>
<reference evidence="4" key="1">
    <citation type="submission" date="2020-09" db="EMBL/GenBank/DDBJ databases">
        <title>New species isolated from human feces.</title>
        <authorList>
            <person name="Kitahara M."/>
            <person name="Shigeno Y."/>
            <person name="Shime M."/>
            <person name="Matsumoto Y."/>
            <person name="Nakamura S."/>
            <person name="Motooka D."/>
            <person name="Fukuoka S."/>
            <person name="Nishikawa H."/>
            <person name="Benno Y."/>
        </authorList>
    </citation>
    <scope>NUCLEOTIDE SEQUENCE</scope>
    <source>
        <strain evidence="4">MM35</strain>
        <plasmid evidence="4">pMM35_02</plasmid>
    </source>
</reference>
<evidence type="ECO:0000313" key="5">
    <source>
        <dbReference type="Proteomes" id="UP000681343"/>
    </source>
</evidence>
<evidence type="ECO:0000313" key="4">
    <source>
        <dbReference type="EMBL" id="BCK80170.1"/>
    </source>
</evidence>
<dbReference type="Gene3D" id="1.10.287.860">
    <property type="entry name" value="Nucleotidyltransferase"/>
    <property type="match status" value="1"/>
</dbReference>
<dbReference type="InterPro" id="IPR052366">
    <property type="entry name" value="GTP_Pyrophosphokinase"/>
</dbReference>